<evidence type="ECO:0000259" key="6">
    <source>
        <dbReference type="Pfam" id="PF19279"/>
    </source>
</evidence>
<dbReference type="PANTHER" id="PTHR12358:SF54">
    <property type="entry name" value="SPHINGOSINE KINASE RELATED PROTEIN"/>
    <property type="match status" value="1"/>
</dbReference>
<keyword evidence="2" id="KW-0547">Nucleotide-binding</keyword>
<protein>
    <submittedName>
        <fullName evidence="7">Bis(5'-nucleosyl)-tetraphosphatase</fullName>
    </submittedName>
</protein>
<keyword evidence="8" id="KW-1185">Reference proteome</keyword>
<evidence type="ECO:0000313" key="8">
    <source>
        <dbReference type="Proteomes" id="UP001319921"/>
    </source>
</evidence>
<proteinExistence type="predicted"/>
<sequence>MKVLAIINPKAGTYDQKLVELCINVLRAKFTVNVVYPININEAKKLANSRDYDALIIGGGDSTIGSLSINVKIPIIILPIGRGNTFYYTVYGKIDPLNLFTSLIKCNRVEYVDIGFIREVNRGFVLGTSIGILADLVKLSELYKKFGKGMWSYTLASIDLRIRMRKGQIKPIRVSLRVNKEKVYDDYAYLLSIGNTPVRGRGSMKLFPKASISDGTLDVIVLPRVNDEIMDSLAKGSYSNVLYYKGKNIEITSDRRLSLEVDGDYILLEENKITVDVIPSSLPLLKPCT</sequence>
<evidence type="ECO:0000256" key="4">
    <source>
        <dbReference type="ARBA" id="ARBA00022840"/>
    </source>
</evidence>
<keyword evidence="1" id="KW-0808">Transferase</keyword>
<dbReference type="Proteomes" id="UP001319921">
    <property type="component" value="Chromosome"/>
</dbReference>
<evidence type="ECO:0000256" key="2">
    <source>
        <dbReference type="ARBA" id="ARBA00022741"/>
    </source>
</evidence>
<dbReference type="AlphaFoldDB" id="A0AAQ4CRI4"/>
<dbReference type="InterPro" id="IPR045540">
    <property type="entry name" value="YegS/DAGK_C"/>
</dbReference>
<keyword evidence="3" id="KW-0418">Kinase</keyword>
<dbReference type="Gene3D" id="3.40.50.10330">
    <property type="entry name" value="Probable inorganic polyphosphate/atp-NAD kinase, domain 1"/>
    <property type="match status" value="1"/>
</dbReference>
<keyword evidence="4" id="KW-0067">ATP-binding</keyword>
<dbReference type="Pfam" id="PF00781">
    <property type="entry name" value="DAGK_cat"/>
    <property type="match status" value="1"/>
</dbReference>
<dbReference type="Pfam" id="PF19279">
    <property type="entry name" value="YegS_C"/>
    <property type="match status" value="1"/>
</dbReference>
<dbReference type="PANTHER" id="PTHR12358">
    <property type="entry name" value="SPHINGOSINE KINASE"/>
    <property type="match status" value="1"/>
</dbReference>
<reference evidence="7 8" key="1">
    <citation type="journal article" date="2022" name="Microbiol. Resour. Announc.">
        <title>Complete Genome Sequence of the Hyperthermophilic and Acidophilic Archaeon Saccharolobus caldissimus Strain HS-3T.</title>
        <authorList>
            <person name="Sakai H.D."/>
            <person name="Kurosawa N."/>
        </authorList>
    </citation>
    <scope>NUCLEOTIDE SEQUENCE [LARGE SCALE GENOMIC DNA]</scope>
    <source>
        <strain evidence="7 8">JCM32116</strain>
    </source>
</reference>
<gene>
    <name evidence="7" type="ORF">SACC_14320</name>
</gene>
<feature type="domain" description="DAGKc" evidence="5">
    <location>
        <begin position="2"/>
        <end position="106"/>
    </location>
</feature>
<evidence type="ECO:0000259" key="5">
    <source>
        <dbReference type="Pfam" id="PF00781"/>
    </source>
</evidence>
<organism evidence="7 8">
    <name type="scientific">Saccharolobus caldissimus</name>
    <dbReference type="NCBI Taxonomy" id="1702097"/>
    <lineage>
        <taxon>Archaea</taxon>
        <taxon>Thermoproteota</taxon>
        <taxon>Thermoprotei</taxon>
        <taxon>Sulfolobales</taxon>
        <taxon>Sulfolobaceae</taxon>
        <taxon>Saccharolobus</taxon>
    </lineage>
</organism>
<dbReference type="KEGG" id="scas:SACC_14320"/>
<dbReference type="Gene3D" id="2.60.200.40">
    <property type="match status" value="1"/>
</dbReference>
<dbReference type="InterPro" id="IPR017438">
    <property type="entry name" value="ATP-NAD_kinase_N"/>
</dbReference>
<dbReference type="GO" id="GO:0005524">
    <property type="term" value="F:ATP binding"/>
    <property type="evidence" value="ECO:0007669"/>
    <property type="project" value="UniProtKB-KW"/>
</dbReference>
<name>A0AAQ4CRI4_9CREN</name>
<evidence type="ECO:0000313" key="7">
    <source>
        <dbReference type="EMBL" id="BDB98415.1"/>
    </source>
</evidence>
<dbReference type="SUPFAM" id="SSF111331">
    <property type="entry name" value="NAD kinase/diacylglycerol kinase-like"/>
    <property type="match status" value="1"/>
</dbReference>
<dbReference type="GO" id="GO:0016301">
    <property type="term" value="F:kinase activity"/>
    <property type="evidence" value="ECO:0007669"/>
    <property type="project" value="UniProtKB-KW"/>
</dbReference>
<dbReference type="InterPro" id="IPR016064">
    <property type="entry name" value="NAD/diacylglycerol_kinase_sf"/>
</dbReference>
<dbReference type="InterPro" id="IPR050187">
    <property type="entry name" value="Lipid_Phosphate_FormReg"/>
</dbReference>
<feature type="domain" description="YegS/DAGK C-terminal" evidence="6">
    <location>
        <begin position="170"/>
        <end position="285"/>
    </location>
</feature>
<evidence type="ECO:0000256" key="3">
    <source>
        <dbReference type="ARBA" id="ARBA00022777"/>
    </source>
</evidence>
<accession>A0AAQ4CRI4</accession>
<dbReference type="InterPro" id="IPR001206">
    <property type="entry name" value="Diacylglycerol_kinase_cat_dom"/>
</dbReference>
<dbReference type="EMBL" id="AP025226">
    <property type="protein sequence ID" value="BDB98415.1"/>
    <property type="molecule type" value="Genomic_DNA"/>
</dbReference>
<evidence type="ECO:0000256" key="1">
    <source>
        <dbReference type="ARBA" id="ARBA00022679"/>
    </source>
</evidence>